<dbReference type="CDD" id="cd07302">
    <property type="entry name" value="CHD"/>
    <property type="match status" value="1"/>
</dbReference>
<comment type="caution">
    <text evidence="3">The sequence shown here is derived from an EMBL/GenBank/DDBJ whole genome shotgun (WGS) entry which is preliminary data.</text>
</comment>
<dbReference type="GO" id="GO:0004016">
    <property type="term" value="F:adenylate cyclase activity"/>
    <property type="evidence" value="ECO:0007669"/>
    <property type="project" value="UniProtKB-ARBA"/>
</dbReference>
<feature type="transmembrane region" description="Helical" evidence="1">
    <location>
        <begin position="318"/>
        <end position="339"/>
    </location>
</feature>
<dbReference type="InterPro" id="IPR050697">
    <property type="entry name" value="Adenylyl/Guanylyl_Cyclase_3/4"/>
</dbReference>
<proteinExistence type="predicted"/>
<accession>A0A0M2R8K2</accession>
<dbReference type="SMART" id="SM00044">
    <property type="entry name" value="CYCc"/>
    <property type="match status" value="1"/>
</dbReference>
<feature type="transmembrane region" description="Helical" evidence="1">
    <location>
        <begin position="12"/>
        <end position="37"/>
    </location>
</feature>
<keyword evidence="4" id="KW-1185">Reference proteome</keyword>
<dbReference type="InterPro" id="IPR029787">
    <property type="entry name" value="Nucleotide_cyclase"/>
</dbReference>
<keyword evidence="1" id="KW-0812">Transmembrane</keyword>
<dbReference type="EMBL" id="LANI01000003">
    <property type="protein sequence ID" value="KKJ78011.1"/>
    <property type="molecule type" value="Genomic_DNA"/>
</dbReference>
<name>A0A0M2R8K2_9PROT</name>
<dbReference type="PATRIC" id="fig|1549748.8.peg.2757"/>
<gene>
    <name evidence="3" type="ORF">WH95_06305</name>
</gene>
<dbReference type="CDD" id="cd18773">
    <property type="entry name" value="PDC1_HK_sensor"/>
    <property type="match status" value="1"/>
</dbReference>
<sequence length="616" mass="68151">MECAVKKHWRPSIAMALSFGFGGMTMVALAIVIWLSFDTAKDNTFALTQEVTEVSFGSIRSHLDNNLNAAASQVTYMAELVHQGLLDPNDEKAITQTIKGALAATPQVRGMSLMRTDGSAVQAGWFDETSFFSRNQKNDNEYRFASILQDASREDGVYWGGIIWIEELKEPHISVFHPIYQGDRFIGAIGAIISISSLSDYINKLDKETGNHTYLLLNRNRVLAHPSLIDMSRSGLSAENPLPTLNQVIDGNLRRIWDEPLYDFTEVLGNGDIKGHAVDSFAGELSFLHTSFSAYGFDDLTLGIYFMEGELEGYYERLYLTGIAALVIALITVVIIFFAGKFIAMPLQRLALTSQQVGQLDLVHTQRLPGSMFRELDTAATAYNSMLGGLKWFENYVPKKLVKQLMETNGEGIISEEREITVMFTDIVSFTPLSESMPATELANLLNHHFDLLGAIIEQEGGTIDKYIGDSVMAFWGAPTQMDDHAKHACKAALRIEQALQEDNRQRKEMGLPAINIRIGIHSGLAVAGNIGAKGRVNYTLIGDTVNTAQRLESLAKEVLANSTETAKTLISAATWNYIKSDSKMETTPKGFFALRGREAETEAYELKNPLKNNVT</sequence>
<dbReference type="PANTHER" id="PTHR43081:SF1">
    <property type="entry name" value="ADENYLATE CYCLASE, TERMINAL-DIFFERENTIATION SPECIFIC"/>
    <property type="match status" value="1"/>
</dbReference>
<dbReference type="InterPro" id="IPR001054">
    <property type="entry name" value="A/G_cyclase"/>
</dbReference>
<evidence type="ECO:0000313" key="4">
    <source>
        <dbReference type="Proteomes" id="UP000034491"/>
    </source>
</evidence>
<dbReference type="PANTHER" id="PTHR43081">
    <property type="entry name" value="ADENYLATE CYCLASE, TERMINAL-DIFFERENTIATION SPECIFIC-RELATED"/>
    <property type="match status" value="1"/>
</dbReference>
<dbReference type="Gene3D" id="3.30.450.20">
    <property type="entry name" value="PAS domain"/>
    <property type="match status" value="1"/>
</dbReference>
<keyword evidence="1" id="KW-0472">Membrane</keyword>
<dbReference type="GO" id="GO:0009190">
    <property type="term" value="P:cyclic nucleotide biosynthetic process"/>
    <property type="evidence" value="ECO:0007669"/>
    <property type="project" value="InterPro"/>
</dbReference>
<evidence type="ECO:0000259" key="2">
    <source>
        <dbReference type="PROSITE" id="PS50125"/>
    </source>
</evidence>
<dbReference type="Proteomes" id="UP000034491">
    <property type="component" value="Unassembled WGS sequence"/>
</dbReference>
<dbReference type="STRING" id="1549748.WH95_06305"/>
<dbReference type="Pfam" id="PF00211">
    <property type="entry name" value="Guanylate_cyc"/>
    <property type="match status" value="1"/>
</dbReference>
<organism evidence="3 4">
    <name type="scientific">Kiloniella litopenaei</name>
    <dbReference type="NCBI Taxonomy" id="1549748"/>
    <lineage>
        <taxon>Bacteria</taxon>
        <taxon>Pseudomonadati</taxon>
        <taxon>Pseudomonadota</taxon>
        <taxon>Alphaproteobacteria</taxon>
        <taxon>Rhodospirillales</taxon>
        <taxon>Kiloniellaceae</taxon>
        <taxon>Kiloniella</taxon>
    </lineage>
</organism>
<dbReference type="GO" id="GO:0035556">
    <property type="term" value="P:intracellular signal transduction"/>
    <property type="evidence" value="ECO:0007669"/>
    <property type="project" value="InterPro"/>
</dbReference>
<keyword evidence="1" id="KW-1133">Transmembrane helix</keyword>
<reference evidence="3 4" key="1">
    <citation type="submission" date="2015-03" db="EMBL/GenBank/DDBJ databases">
        <title>Genome sequence of Kiloniella sp. P1-1, isolated from the gut microflora of Pacific white shrimp, Penaeus vannamei.</title>
        <authorList>
            <person name="Shao Z."/>
            <person name="Wang L."/>
            <person name="Li X."/>
        </authorList>
    </citation>
    <scope>NUCLEOTIDE SEQUENCE [LARGE SCALE GENOMIC DNA]</scope>
    <source>
        <strain evidence="3 4">P1-1</strain>
    </source>
</reference>
<dbReference type="Gene3D" id="3.30.70.1230">
    <property type="entry name" value="Nucleotide cyclase"/>
    <property type="match status" value="1"/>
</dbReference>
<dbReference type="Gene3D" id="6.10.340.10">
    <property type="match status" value="1"/>
</dbReference>
<dbReference type="AlphaFoldDB" id="A0A0M2R8K2"/>
<protein>
    <recommendedName>
        <fullName evidence="2">Guanylate cyclase domain-containing protein</fullName>
    </recommendedName>
</protein>
<feature type="domain" description="Guanylate cyclase" evidence="2">
    <location>
        <begin position="421"/>
        <end position="553"/>
    </location>
</feature>
<evidence type="ECO:0000256" key="1">
    <source>
        <dbReference type="SAM" id="Phobius"/>
    </source>
</evidence>
<dbReference type="PROSITE" id="PS50125">
    <property type="entry name" value="GUANYLATE_CYCLASE_2"/>
    <property type="match status" value="1"/>
</dbReference>
<dbReference type="SUPFAM" id="SSF55073">
    <property type="entry name" value="Nucleotide cyclase"/>
    <property type="match status" value="1"/>
</dbReference>
<evidence type="ECO:0000313" key="3">
    <source>
        <dbReference type="EMBL" id="KKJ78011.1"/>
    </source>
</evidence>